<evidence type="ECO:0000313" key="4">
    <source>
        <dbReference type="Proteomes" id="UP000261846"/>
    </source>
</evidence>
<feature type="region of interest" description="Disordered" evidence="1">
    <location>
        <begin position="71"/>
        <end position="171"/>
    </location>
</feature>
<sequence>MTEQELLKIAIKEKRRQAWYFITIIIVLAVSLGLGWLNSALGREAWRQQADTWQAQYLDLYDEFIQEVGQEPSAPAPDDIADQGPQGEQGQQGDPGAVGPQGPSGLPGVPGLNGLDGLPGATGPTGAPGPAGADGVAGATGATGEPGPAGAQGPAGPAGPQGPQGVAGPTCPEGVTPAVGFIYVYDQTGVFATLTRVTYCPAP</sequence>
<keyword evidence="4" id="KW-1185">Reference proteome</keyword>
<accession>A0A385D4B3</accession>
<dbReference type="Proteomes" id="UP000261846">
    <property type="component" value="Segment"/>
</dbReference>
<feature type="compositionally biased region" description="Low complexity" evidence="1">
    <location>
        <begin position="115"/>
        <end position="155"/>
    </location>
</feature>
<proteinExistence type="predicted"/>
<feature type="transmembrane region" description="Helical" evidence="2">
    <location>
        <begin position="18"/>
        <end position="37"/>
    </location>
</feature>
<keyword evidence="2" id="KW-1133">Transmembrane helix</keyword>
<dbReference type="InterPro" id="IPR008160">
    <property type="entry name" value="Collagen"/>
</dbReference>
<evidence type="ECO:0008006" key="5">
    <source>
        <dbReference type="Google" id="ProtNLM"/>
    </source>
</evidence>
<dbReference type="Pfam" id="PF01391">
    <property type="entry name" value="Collagen"/>
    <property type="match status" value="1"/>
</dbReference>
<reference evidence="3 4" key="1">
    <citation type="submission" date="2018-07" db="EMBL/GenBank/DDBJ databases">
        <authorList>
            <person name="Bray K.S."/>
            <person name="Carr Z.A."/>
            <person name="Cox A."/>
            <person name="Croney S.M."/>
            <person name="Francisco T.J."/>
            <person name="Gragg K.N."/>
            <person name="Gress-Byrd C.M."/>
            <person name="Holcomb E.R."/>
            <person name="Justice T.A."/>
            <person name="Latham E.D."/>
            <person name="Lovell F.C."/>
            <person name="Miller H.N."/>
            <person name="Quesada C."/>
            <person name="Radey J."/>
            <person name="Robinson P.M."/>
            <person name="Scott K.N."/>
            <person name="Smith C.E."/>
            <person name="Stamey B.D."/>
            <person name="Stanley G.P."/>
            <person name="Suchonic E.A."/>
            <person name="Taylor K.N."/>
            <person name="Weindel N.A."/>
            <person name="Wiseman B.T."/>
            <person name="Eckardt M.A."/>
            <person name="Gainey M.D."/>
            <person name="Wallen J.R."/>
            <person name="Garlena R.A."/>
            <person name="Russell D.A."/>
            <person name="Pope W.H."/>
            <person name="Jacobs-Sera D."/>
            <person name="Hatfull G.F."/>
        </authorList>
    </citation>
    <scope>NUCLEOTIDE SEQUENCE [LARGE SCALE GENOMIC DNA]</scope>
</reference>
<gene>
    <name evidence="3" type="primary">25</name>
    <name evidence="3" type="ORF">SEA_NEFERTHENA_25</name>
</gene>
<dbReference type="EMBL" id="MH697589">
    <property type="protein sequence ID" value="AXQ52889.1"/>
    <property type="molecule type" value="Genomic_DNA"/>
</dbReference>
<evidence type="ECO:0000256" key="2">
    <source>
        <dbReference type="SAM" id="Phobius"/>
    </source>
</evidence>
<dbReference type="PANTHER" id="PTHR24637">
    <property type="entry name" value="COLLAGEN"/>
    <property type="match status" value="1"/>
</dbReference>
<evidence type="ECO:0000313" key="3">
    <source>
        <dbReference type="EMBL" id="AXQ52889.1"/>
    </source>
</evidence>
<keyword evidence="2" id="KW-0812">Transmembrane</keyword>
<dbReference type="PANTHER" id="PTHR24637:SF428">
    <property type="entry name" value="SCAVENGER RECEPTOR CLASS A MEMBER 3"/>
    <property type="match status" value="1"/>
</dbReference>
<evidence type="ECO:0000256" key="1">
    <source>
        <dbReference type="SAM" id="MobiDB-lite"/>
    </source>
</evidence>
<organism evidence="3 4">
    <name type="scientific">Microbacterium phage Neferthena</name>
    <dbReference type="NCBI Taxonomy" id="2301539"/>
    <lineage>
        <taxon>Viruses</taxon>
        <taxon>Duplodnaviria</taxon>
        <taxon>Heunggongvirae</taxon>
        <taxon>Uroviricota</taxon>
        <taxon>Caudoviricetes</taxon>
        <taxon>Neferthenavirus</taxon>
        <taxon>Neferthenavirus neferthena</taxon>
    </lineage>
</organism>
<feature type="compositionally biased region" description="Low complexity" evidence="1">
    <location>
        <begin position="82"/>
        <end position="95"/>
    </location>
</feature>
<dbReference type="KEGG" id="vg:54999099"/>
<dbReference type="RefSeq" id="YP_009808201.1">
    <property type="nucleotide sequence ID" value="NC_048038.1"/>
</dbReference>
<keyword evidence="2" id="KW-0472">Membrane</keyword>
<dbReference type="GeneID" id="54999099"/>
<feature type="compositionally biased region" description="Low complexity" evidence="1">
    <location>
        <begin position="161"/>
        <end position="170"/>
    </location>
</feature>
<name>A0A385D4B3_9CAUD</name>
<protein>
    <recommendedName>
        <fullName evidence="5">Minor tail protein</fullName>
    </recommendedName>
</protein>